<protein>
    <submittedName>
        <fullName evidence="2">Uncharacterized protein</fullName>
    </submittedName>
</protein>
<feature type="non-terminal residue" evidence="2">
    <location>
        <position position="1"/>
    </location>
</feature>
<name>X1RVR6_9ZZZZ</name>
<feature type="compositionally biased region" description="Basic and acidic residues" evidence="1">
    <location>
        <begin position="193"/>
        <end position="206"/>
    </location>
</feature>
<accession>X1RVR6</accession>
<dbReference type="EMBL" id="BARW01003806">
    <property type="protein sequence ID" value="GAI71011.1"/>
    <property type="molecule type" value="Genomic_DNA"/>
</dbReference>
<feature type="non-terminal residue" evidence="2">
    <location>
        <position position="319"/>
    </location>
</feature>
<comment type="caution">
    <text evidence="2">The sequence shown here is derived from an EMBL/GenBank/DDBJ whole genome shotgun (WGS) entry which is preliminary data.</text>
</comment>
<reference evidence="2" key="1">
    <citation type="journal article" date="2014" name="Front. Microbiol.">
        <title>High frequency of phylogenetically diverse reductive dehalogenase-homologous genes in deep subseafloor sedimentary metagenomes.</title>
        <authorList>
            <person name="Kawai M."/>
            <person name="Futagami T."/>
            <person name="Toyoda A."/>
            <person name="Takaki Y."/>
            <person name="Nishi S."/>
            <person name="Hori S."/>
            <person name="Arai W."/>
            <person name="Tsubouchi T."/>
            <person name="Morono Y."/>
            <person name="Uchiyama I."/>
            <person name="Ito T."/>
            <person name="Fujiyama A."/>
            <person name="Inagaki F."/>
            <person name="Takami H."/>
        </authorList>
    </citation>
    <scope>NUCLEOTIDE SEQUENCE</scope>
    <source>
        <strain evidence="2">Expedition CK06-06</strain>
    </source>
</reference>
<feature type="region of interest" description="Disordered" evidence="1">
    <location>
        <begin position="186"/>
        <end position="213"/>
    </location>
</feature>
<organism evidence="2">
    <name type="scientific">marine sediment metagenome</name>
    <dbReference type="NCBI Taxonomy" id="412755"/>
    <lineage>
        <taxon>unclassified sequences</taxon>
        <taxon>metagenomes</taxon>
        <taxon>ecological metagenomes</taxon>
    </lineage>
</organism>
<proteinExistence type="predicted"/>
<evidence type="ECO:0000313" key="2">
    <source>
        <dbReference type="EMBL" id="GAI71011.1"/>
    </source>
</evidence>
<dbReference type="AlphaFoldDB" id="X1RVR6"/>
<sequence>GGKGMRKIVIFWGVFFGLLLYLQATSMAQTPIMSEQLVYSLNVYNGKGYGGAFTPQTEDTIYLMADKNSAIFARTTLVYFWPITAKFMAGFQTLNEEVVGTLEILKGGKLLKSLKPQDNSLYYPEGYWGETSVLSIDEEARTYYEKYKKAVDEYYQKISEFYKARIEHRQKMDEFLEEIKKRREAGEEFTSQEIEKSIPKEPKPPEGPKFYSTEPRQDYIINLPVGTYRIRIRAEDGTIIQDSQKNLVVFTSRRTGGTGYEIIPGNRWTMREPCDDPARIIYAAGKNALYFNPFTQDEYNELYYNKLEDPQNPGRVERW</sequence>
<gene>
    <name evidence="2" type="ORF">S12H4_09401</name>
</gene>
<evidence type="ECO:0000256" key="1">
    <source>
        <dbReference type="SAM" id="MobiDB-lite"/>
    </source>
</evidence>